<reference evidence="1" key="1">
    <citation type="submission" date="2022-03" db="EMBL/GenBank/DDBJ databases">
        <authorList>
            <person name="Sayadi A."/>
        </authorList>
    </citation>
    <scope>NUCLEOTIDE SEQUENCE</scope>
</reference>
<gene>
    <name evidence="1" type="ORF">ACAOBT_LOCUS10488</name>
</gene>
<comment type="caution">
    <text evidence="1">The sequence shown here is derived from an EMBL/GenBank/DDBJ whole genome shotgun (WGS) entry which is preliminary data.</text>
</comment>
<dbReference type="AlphaFoldDB" id="A0A9P0PBP1"/>
<organism evidence="1 2">
    <name type="scientific">Acanthoscelides obtectus</name>
    <name type="common">Bean weevil</name>
    <name type="synonym">Bruchus obtectus</name>
    <dbReference type="NCBI Taxonomy" id="200917"/>
    <lineage>
        <taxon>Eukaryota</taxon>
        <taxon>Metazoa</taxon>
        <taxon>Ecdysozoa</taxon>
        <taxon>Arthropoda</taxon>
        <taxon>Hexapoda</taxon>
        <taxon>Insecta</taxon>
        <taxon>Pterygota</taxon>
        <taxon>Neoptera</taxon>
        <taxon>Endopterygota</taxon>
        <taxon>Coleoptera</taxon>
        <taxon>Polyphaga</taxon>
        <taxon>Cucujiformia</taxon>
        <taxon>Chrysomeloidea</taxon>
        <taxon>Chrysomelidae</taxon>
        <taxon>Bruchinae</taxon>
        <taxon>Bruchini</taxon>
        <taxon>Acanthoscelides</taxon>
    </lineage>
</organism>
<evidence type="ECO:0000313" key="1">
    <source>
        <dbReference type="EMBL" id="CAH1973327.1"/>
    </source>
</evidence>
<proteinExistence type="predicted"/>
<keyword evidence="2" id="KW-1185">Reference proteome</keyword>
<name>A0A9P0PBP1_ACAOB</name>
<sequence>MYMLRFSKTEIIPSLHHEMKGKEHPILRDEISIPITLASTIVVTYM</sequence>
<dbReference type="Proteomes" id="UP001152888">
    <property type="component" value="Unassembled WGS sequence"/>
</dbReference>
<dbReference type="OrthoDB" id="8190250at2759"/>
<evidence type="ECO:0000313" key="2">
    <source>
        <dbReference type="Proteomes" id="UP001152888"/>
    </source>
</evidence>
<accession>A0A9P0PBP1</accession>
<protein>
    <submittedName>
        <fullName evidence="1">Uncharacterized protein</fullName>
    </submittedName>
</protein>
<dbReference type="EMBL" id="CAKOFQ010006808">
    <property type="protein sequence ID" value="CAH1973327.1"/>
    <property type="molecule type" value="Genomic_DNA"/>
</dbReference>